<organism evidence="2 3">
    <name type="scientific">Apiospora arundinis</name>
    <dbReference type="NCBI Taxonomy" id="335852"/>
    <lineage>
        <taxon>Eukaryota</taxon>
        <taxon>Fungi</taxon>
        <taxon>Dikarya</taxon>
        <taxon>Ascomycota</taxon>
        <taxon>Pezizomycotina</taxon>
        <taxon>Sordariomycetes</taxon>
        <taxon>Xylariomycetidae</taxon>
        <taxon>Amphisphaeriales</taxon>
        <taxon>Apiosporaceae</taxon>
        <taxon>Apiospora</taxon>
    </lineage>
</organism>
<feature type="region of interest" description="Disordered" evidence="1">
    <location>
        <begin position="1"/>
        <end position="40"/>
    </location>
</feature>
<feature type="compositionally biased region" description="Low complexity" evidence="1">
    <location>
        <begin position="121"/>
        <end position="156"/>
    </location>
</feature>
<gene>
    <name evidence="2" type="ORF">PGQ11_002500</name>
</gene>
<dbReference type="GO" id="GO:0016740">
    <property type="term" value="F:transferase activity"/>
    <property type="evidence" value="ECO:0007669"/>
    <property type="project" value="UniProtKB-KW"/>
</dbReference>
<evidence type="ECO:0000313" key="3">
    <source>
        <dbReference type="Proteomes" id="UP001390339"/>
    </source>
</evidence>
<dbReference type="EMBL" id="JAPCWZ010000002">
    <property type="protein sequence ID" value="KAK8877554.1"/>
    <property type="molecule type" value="Genomic_DNA"/>
</dbReference>
<feature type="compositionally biased region" description="Low complexity" evidence="1">
    <location>
        <begin position="28"/>
        <end position="38"/>
    </location>
</feature>
<evidence type="ECO:0000313" key="2">
    <source>
        <dbReference type="EMBL" id="KAK8877554.1"/>
    </source>
</evidence>
<name>A0ABR2JIE6_9PEZI</name>
<sequence length="349" mass="38211">MRLAKSSRTANLPEARAGGPSQARSNNQQQQQQYQQHQMTATTNVTEPVGAAQSQNQIVDDAIWRPADAVGHDQYHAQPPPSNVAATSQLDAANEMDFGVKFMGGGLDAMPGTVMRVQPTAAAATTTTGEPFQPHGPQLQPQQQHQQYMQTHDTTTPAEHSITMPTVVGHPSSNYYTAEKPRQRVEAGRQEDHDEAECHPFWLSWRDIFLGTWMIITGVLQIPLVVGDGFAKAMHHTPVLYGDKTVRKWPQLTGFPHGCVAGVQALWFGVYDGGTDWVILPYKAVRDGEGIQGGLKGFLQGLANAVFKPVAGCTAFVCHPVFGIYKEFCKIKVVVRHEKGSRPRDTPPV</sequence>
<evidence type="ECO:0000256" key="1">
    <source>
        <dbReference type="SAM" id="MobiDB-lite"/>
    </source>
</evidence>
<comment type="caution">
    <text evidence="2">The sequence shown here is derived from an EMBL/GenBank/DDBJ whole genome shotgun (WGS) entry which is preliminary data.</text>
</comment>
<protein>
    <submittedName>
        <fullName evidence="2">UDP-glucose-sterol transferase</fullName>
    </submittedName>
</protein>
<keyword evidence="3" id="KW-1185">Reference proteome</keyword>
<keyword evidence="2" id="KW-0808">Transferase</keyword>
<feature type="region of interest" description="Disordered" evidence="1">
    <location>
        <begin position="121"/>
        <end position="157"/>
    </location>
</feature>
<feature type="compositionally biased region" description="Polar residues" evidence="1">
    <location>
        <begin position="1"/>
        <end position="10"/>
    </location>
</feature>
<dbReference type="Proteomes" id="UP001390339">
    <property type="component" value="Unassembled WGS sequence"/>
</dbReference>
<accession>A0ABR2JIE6</accession>
<reference evidence="2 3" key="1">
    <citation type="journal article" date="2024" name="IMA Fungus">
        <title>Apiospora arundinis, a panoply of carbohydrate-active enzymes and secondary metabolites.</title>
        <authorList>
            <person name="Sorensen T."/>
            <person name="Petersen C."/>
            <person name="Muurmann A.T."/>
            <person name="Christiansen J.V."/>
            <person name="Brundto M.L."/>
            <person name="Overgaard C.K."/>
            <person name="Boysen A.T."/>
            <person name="Wollenberg R.D."/>
            <person name="Larsen T.O."/>
            <person name="Sorensen J.L."/>
            <person name="Nielsen K.L."/>
            <person name="Sondergaard T.E."/>
        </authorList>
    </citation>
    <scope>NUCLEOTIDE SEQUENCE [LARGE SCALE GENOMIC DNA]</scope>
    <source>
        <strain evidence="2 3">AAU 773</strain>
    </source>
</reference>
<proteinExistence type="predicted"/>